<dbReference type="AlphaFoldDB" id="A0A3D2SJ32"/>
<feature type="non-terminal residue" evidence="2">
    <location>
        <position position="1"/>
    </location>
</feature>
<feature type="transmembrane region" description="Helical" evidence="1">
    <location>
        <begin position="55"/>
        <end position="81"/>
    </location>
</feature>
<name>A0A3D2SJ32_9BACE</name>
<evidence type="ECO:0000313" key="2">
    <source>
        <dbReference type="EMBL" id="HCK25520.1"/>
    </source>
</evidence>
<keyword evidence="1" id="KW-0472">Membrane</keyword>
<keyword evidence="1" id="KW-0812">Transmembrane</keyword>
<evidence type="ECO:0000256" key="1">
    <source>
        <dbReference type="SAM" id="Phobius"/>
    </source>
</evidence>
<reference evidence="2 3" key="1">
    <citation type="journal article" date="2018" name="Nat. Biotechnol.">
        <title>A standardized bacterial taxonomy based on genome phylogeny substantially revises the tree of life.</title>
        <authorList>
            <person name="Parks D.H."/>
            <person name="Chuvochina M."/>
            <person name="Waite D.W."/>
            <person name="Rinke C."/>
            <person name="Skarshewski A."/>
            <person name="Chaumeil P.A."/>
            <person name="Hugenholtz P."/>
        </authorList>
    </citation>
    <scope>NUCLEOTIDE SEQUENCE [LARGE SCALE GENOMIC DNA]</scope>
    <source>
        <strain evidence="2">UBA9667</strain>
    </source>
</reference>
<dbReference type="Proteomes" id="UP000263098">
    <property type="component" value="Unassembled WGS sequence"/>
</dbReference>
<protein>
    <submittedName>
        <fullName evidence="2">Uncharacterized protein</fullName>
    </submittedName>
</protein>
<proteinExistence type="predicted"/>
<comment type="caution">
    <text evidence="2">The sequence shown here is derived from an EMBL/GenBank/DDBJ whole genome shotgun (WGS) entry which is preliminary data.</text>
</comment>
<dbReference type="EMBL" id="DPVG01000457">
    <property type="protein sequence ID" value="HCK25520.1"/>
    <property type="molecule type" value="Genomic_DNA"/>
</dbReference>
<evidence type="ECO:0000313" key="3">
    <source>
        <dbReference type="Proteomes" id="UP000263098"/>
    </source>
</evidence>
<keyword evidence="1" id="KW-1133">Transmembrane helix</keyword>
<gene>
    <name evidence="2" type="ORF">DHW31_12285</name>
</gene>
<sequence length="94" mass="10617">AEKIKQSVVAYDFEEDDQYFNAVHNILLRTGIIGAIIFIMFIVGEWKMNSPGGRALLLVLIVLMFISAIYFTETMALYLVLSGKLKLDNIKNVC</sequence>
<organism evidence="2 3">
    <name type="scientific">Bacteroides graminisolvens</name>
    <dbReference type="NCBI Taxonomy" id="477666"/>
    <lineage>
        <taxon>Bacteria</taxon>
        <taxon>Pseudomonadati</taxon>
        <taxon>Bacteroidota</taxon>
        <taxon>Bacteroidia</taxon>
        <taxon>Bacteroidales</taxon>
        <taxon>Bacteroidaceae</taxon>
        <taxon>Bacteroides</taxon>
    </lineage>
</organism>
<feature type="transmembrane region" description="Helical" evidence="1">
    <location>
        <begin position="26"/>
        <end position="43"/>
    </location>
</feature>
<accession>A0A3D2SJ32</accession>